<accession>A0A2T4I5A2</accession>
<keyword evidence="1" id="KW-0472">Membrane</keyword>
<gene>
    <name evidence="3" type="ORF">CV103_06045</name>
</gene>
<dbReference type="EMBL" id="PHHF01000026">
    <property type="protein sequence ID" value="PTD25133.1"/>
    <property type="molecule type" value="Genomic_DNA"/>
</dbReference>
<feature type="transmembrane region" description="Helical" evidence="1">
    <location>
        <begin position="266"/>
        <end position="283"/>
    </location>
</feature>
<evidence type="ECO:0000313" key="3">
    <source>
        <dbReference type="EMBL" id="PTD25133.1"/>
    </source>
</evidence>
<evidence type="ECO:0000259" key="2">
    <source>
        <dbReference type="Pfam" id="PF07589"/>
    </source>
</evidence>
<keyword evidence="1" id="KW-1133">Transmembrane helix</keyword>
<feature type="domain" description="Ice-binding protein C-terminal" evidence="2">
    <location>
        <begin position="262"/>
        <end position="285"/>
    </location>
</feature>
<proteinExistence type="predicted"/>
<name>A0A2T4I5A2_9SPHN</name>
<keyword evidence="1" id="KW-0812">Transmembrane</keyword>
<sequence length="292" mass="29791">MTAPATRASTTLAWLDGTLEGNGLASTSTAGAEAVAIDAAGEGGVFLAGRAASEIGINRLQVANSTGLPFADSGSVISALSFWADNLSVRAADGGPVTLSISFSFEGSYVGPCCDAANPSSTFGNAYFLAAPGRFLDIGQGEEDGPISFTTSLGSAVLRGQATAVPGGLLSVASLCDGDDGEDGCDPFSASATYTLDFTIGSDEDFWLAGYFFVGDLAQGESVDAFHSARLLGISIDPGAVLTSESGRIVRRADGSYGLPAAIPEPATWAMMILGFGLVGMRMRRTVFLSYQ</sequence>
<protein>
    <recommendedName>
        <fullName evidence="2">Ice-binding protein C-terminal domain-containing protein</fullName>
    </recommendedName>
</protein>
<dbReference type="Pfam" id="PF07589">
    <property type="entry name" value="PEP-CTERM"/>
    <property type="match status" value="1"/>
</dbReference>
<organism evidence="3 4">
    <name type="scientific">Edaphosphingomonas fennica</name>
    <dbReference type="NCBI Taxonomy" id="114404"/>
    <lineage>
        <taxon>Bacteria</taxon>
        <taxon>Pseudomonadati</taxon>
        <taxon>Pseudomonadota</taxon>
        <taxon>Alphaproteobacteria</taxon>
        <taxon>Sphingomonadales</taxon>
        <taxon>Rhizorhabdaceae</taxon>
        <taxon>Edaphosphingomonas</taxon>
    </lineage>
</organism>
<dbReference type="NCBIfam" id="NF035944">
    <property type="entry name" value="PEPxxWA-CTERM"/>
    <property type="match status" value="1"/>
</dbReference>
<reference evidence="3 4" key="1">
    <citation type="submission" date="2017-11" db="EMBL/GenBank/DDBJ databases">
        <title>Sphingomonas oleivorans sp. nov., isolated from oil-contaminated soil.</title>
        <authorList>
            <person name="Wang L."/>
            <person name="Chen L."/>
        </authorList>
    </citation>
    <scope>NUCLEOTIDE SEQUENCE [LARGE SCALE GENOMIC DNA]</scope>
    <source>
        <strain evidence="3 4">K101</strain>
    </source>
</reference>
<evidence type="ECO:0000256" key="1">
    <source>
        <dbReference type="SAM" id="Phobius"/>
    </source>
</evidence>
<dbReference type="RefSeq" id="WP_107394313.1">
    <property type="nucleotide sequence ID" value="NZ_PHHF01000026.1"/>
</dbReference>
<dbReference type="AlphaFoldDB" id="A0A2T4I5A2"/>
<dbReference type="Proteomes" id="UP000241206">
    <property type="component" value="Unassembled WGS sequence"/>
</dbReference>
<dbReference type="NCBIfam" id="TIGR02595">
    <property type="entry name" value="PEP_CTERM"/>
    <property type="match status" value="1"/>
</dbReference>
<evidence type="ECO:0000313" key="4">
    <source>
        <dbReference type="Proteomes" id="UP000241206"/>
    </source>
</evidence>
<comment type="caution">
    <text evidence="3">The sequence shown here is derived from an EMBL/GenBank/DDBJ whole genome shotgun (WGS) entry which is preliminary data.</text>
</comment>
<dbReference type="InterPro" id="IPR013424">
    <property type="entry name" value="Ice-binding_C"/>
</dbReference>
<keyword evidence="4" id="KW-1185">Reference proteome</keyword>